<evidence type="ECO:0000313" key="1">
    <source>
        <dbReference type="EMBL" id="MDN3712760.1"/>
    </source>
</evidence>
<name>A0ABT8D7N6_9RHOB</name>
<dbReference type="Proteomes" id="UP001243846">
    <property type="component" value="Unassembled WGS sequence"/>
</dbReference>
<proteinExistence type="predicted"/>
<comment type="caution">
    <text evidence="1">The sequence shown here is derived from an EMBL/GenBank/DDBJ whole genome shotgun (WGS) entry which is preliminary data.</text>
</comment>
<organism evidence="1 2">
    <name type="scientific">Paracoccus cavernae</name>
    <dbReference type="NCBI Taxonomy" id="1571207"/>
    <lineage>
        <taxon>Bacteria</taxon>
        <taxon>Pseudomonadati</taxon>
        <taxon>Pseudomonadota</taxon>
        <taxon>Alphaproteobacteria</taxon>
        <taxon>Rhodobacterales</taxon>
        <taxon>Paracoccaceae</taxon>
        <taxon>Paracoccus</taxon>
    </lineage>
</organism>
<gene>
    <name evidence="1" type="ORF">QWZ10_15145</name>
</gene>
<evidence type="ECO:0008006" key="3">
    <source>
        <dbReference type="Google" id="ProtNLM"/>
    </source>
</evidence>
<evidence type="ECO:0000313" key="2">
    <source>
        <dbReference type="Proteomes" id="UP001243846"/>
    </source>
</evidence>
<keyword evidence="2" id="KW-1185">Reference proteome</keyword>
<dbReference type="EMBL" id="JAUFRC010000001">
    <property type="protein sequence ID" value="MDN3712760.1"/>
    <property type="molecule type" value="Genomic_DNA"/>
</dbReference>
<accession>A0ABT8D7N6</accession>
<protein>
    <recommendedName>
        <fullName evidence="3">ABM domain-containing protein</fullName>
    </recommendedName>
</protein>
<reference evidence="2" key="1">
    <citation type="journal article" date="2019" name="Int. J. Syst. Evol. Microbiol.">
        <title>The Global Catalogue of Microorganisms (GCM) 10K type strain sequencing project: providing services to taxonomists for standard genome sequencing and annotation.</title>
        <authorList>
            <consortium name="The Broad Institute Genomics Platform"/>
            <consortium name="The Broad Institute Genome Sequencing Center for Infectious Disease"/>
            <person name="Wu L."/>
            <person name="Ma J."/>
        </authorList>
    </citation>
    <scope>NUCLEOTIDE SEQUENCE [LARGE SCALE GENOMIC DNA]</scope>
    <source>
        <strain evidence="2">CECT 8482</strain>
    </source>
</reference>
<sequence>MTQAMPQKKSGFAQRKGGAALQSEAIRIVEGGGFGHRSEQLLSPDDRLVSITRWRGKPEQREDRQLRAGAYLAARRHIEANPIPAGSLGEGRCATITAATSSRSARCITRPIAPPRRWPA</sequence>